<name>A0A1M6L1P4_9RHOB</name>
<dbReference type="PANTHER" id="PTHR12714:SF24">
    <property type="entry name" value="SLR1182 PROTEIN"/>
    <property type="match status" value="1"/>
</dbReference>
<evidence type="ECO:0000256" key="4">
    <source>
        <dbReference type="ARBA" id="ARBA00023136"/>
    </source>
</evidence>
<keyword evidence="6" id="KW-0489">Methyltransferase</keyword>
<keyword evidence="2 5" id="KW-0812">Transmembrane</keyword>
<gene>
    <name evidence="6" type="ORF">SAMN05444000_11154</name>
</gene>
<dbReference type="EMBL" id="FQZQ01000011">
    <property type="protein sequence ID" value="SHJ65032.1"/>
    <property type="molecule type" value="Genomic_DNA"/>
</dbReference>
<dbReference type="GO" id="GO:0032259">
    <property type="term" value="P:methylation"/>
    <property type="evidence" value="ECO:0007669"/>
    <property type="project" value="UniProtKB-KW"/>
</dbReference>
<keyword evidence="3 5" id="KW-1133">Transmembrane helix</keyword>
<dbReference type="OrthoDB" id="9811969at2"/>
<proteinExistence type="predicted"/>
<evidence type="ECO:0000313" key="7">
    <source>
        <dbReference type="Proteomes" id="UP000183982"/>
    </source>
</evidence>
<sequence>MTRWLDIPPVWLACCLALAWCQAAFFPLGLSLGGIGADFVGGILVGGGVILIALAASEMRRQKTTIIPHQDADRLVQSGIFSRSRNPIYLGDALILLGLILYWDAVLSLPLVPVFVWIIEKRFVIPEENRLRIKFRANFARYCEKVRRWV</sequence>
<dbReference type="GO" id="GO:0008168">
    <property type="term" value="F:methyltransferase activity"/>
    <property type="evidence" value="ECO:0007669"/>
    <property type="project" value="UniProtKB-KW"/>
</dbReference>
<dbReference type="GO" id="GO:0012505">
    <property type="term" value="C:endomembrane system"/>
    <property type="evidence" value="ECO:0007669"/>
    <property type="project" value="UniProtKB-SubCell"/>
</dbReference>
<accession>A0A1M6L1P4</accession>
<reference evidence="7" key="1">
    <citation type="submission" date="2016-11" db="EMBL/GenBank/DDBJ databases">
        <authorList>
            <person name="Varghese N."/>
            <person name="Submissions S."/>
        </authorList>
    </citation>
    <scope>NUCLEOTIDE SEQUENCE [LARGE SCALE GENOMIC DNA]</scope>
    <source>
        <strain evidence="7">DSM 100564</strain>
    </source>
</reference>
<comment type="subcellular location">
    <subcellularLocation>
        <location evidence="1">Endomembrane system</location>
        <topology evidence="1">Multi-pass membrane protein</topology>
    </subcellularLocation>
</comment>
<dbReference type="InterPro" id="IPR007318">
    <property type="entry name" value="Phopholipid_MeTrfase"/>
</dbReference>
<evidence type="ECO:0000256" key="5">
    <source>
        <dbReference type="SAM" id="Phobius"/>
    </source>
</evidence>
<feature type="transmembrane region" description="Helical" evidence="5">
    <location>
        <begin position="93"/>
        <end position="119"/>
    </location>
</feature>
<evidence type="ECO:0000256" key="2">
    <source>
        <dbReference type="ARBA" id="ARBA00022692"/>
    </source>
</evidence>
<protein>
    <submittedName>
        <fullName evidence="6">Protein-S-isoprenylcysteine O-methyltransferase Ste14</fullName>
    </submittedName>
</protein>
<dbReference type="Pfam" id="PF04191">
    <property type="entry name" value="PEMT"/>
    <property type="match status" value="1"/>
</dbReference>
<dbReference type="Gene3D" id="1.20.120.1630">
    <property type="match status" value="1"/>
</dbReference>
<dbReference type="Proteomes" id="UP000183982">
    <property type="component" value="Unassembled WGS sequence"/>
</dbReference>
<evidence type="ECO:0000256" key="3">
    <source>
        <dbReference type="ARBA" id="ARBA00022989"/>
    </source>
</evidence>
<keyword evidence="7" id="KW-1185">Reference proteome</keyword>
<keyword evidence="6" id="KW-0808">Transferase</keyword>
<dbReference type="RefSeq" id="WP_073252496.1">
    <property type="nucleotide sequence ID" value="NZ_FQZQ01000011.1"/>
</dbReference>
<dbReference type="PANTHER" id="PTHR12714">
    <property type="entry name" value="PROTEIN-S ISOPRENYLCYSTEINE O-METHYLTRANSFERASE"/>
    <property type="match status" value="1"/>
</dbReference>
<evidence type="ECO:0000313" key="6">
    <source>
        <dbReference type="EMBL" id="SHJ65032.1"/>
    </source>
</evidence>
<evidence type="ECO:0000256" key="1">
    <source>
        <dbReference type="ARBA" id="ARBA00004127"/>
    </source>
</evidence>
<keyword evidence="4 5" id="KW-0472">Membrane</keyword>
<organism evidence="6 7">
    <name type="scientific">Shimia gijangensis</name>
    <dbReference type="NCBI Taxonomy" id="1470563"/>
    <lineage>
        <taxon>Bacteria</taxon>
        <taxon>Pseudomonadati</taxon>
        <taxon>Pseudomonadota</taxon>
        <taxon>Alphaproteobacteria</taxon>
        <taxon>Rhodobacterales</taxon>
        <taxon>Roseobacteraceae</taxon>
    </lineage>
</organism>
<dbReference type="AlphaFoldDB" id="A0A1M6L1P4"/>
<dbReference type="STRING" id="1470563.SAMN05444000_11154"/>
<feature type="transmembrane region" description="Helical" evidence="5">
    <location>
        <begin position="39"/>
        <end position="56"/>
    </location>
</feature>